<dbReference type="PANTHER" id="PTHR22617">
    <property type="entry name" value="CHEMOTAXIS SENSOR HISTIDINE KINASE-RELATED"/>
    <property type="match status" value="1"/>
</dbReference>
<feature type="domain" description="CheW-like" evidence="1">
    <location>
        <begin position="17"/>
        <end position="156"/>
    </location>
</feature>
<evidence type="ECO:0000259" key="1">
    <source>
        <dbReference type="PROSITE" id="PS50851"/>
    </source>
</evidence>
<dbReference type="OrthoDB" id="9794382at2"/>
<dbReference type="Gene3D" id="2.30.30.40">
    <property type="entry name" value="SH3 Domains"/>
    <property type="match status" value="1"/>
</dbReference>
<dbReference type="InterPro" id="IPR036061">
    <property type="entry name" value="CheW-like_dom_sf"/>
</dbReference>
<dbReference type="PROSITE" id="PS50851">
    <property type="entry name" value="CHEW"/>
    <property type="match status" value="1"/>
</dbReference>
<sequence length="162" mass="17108">MAPALSATQDSTPQDSTNQFLTFACAGRMMAVDIVMVREIRGWAPPTPLPASAPGAMGVLNIRGRVVPIFDLAALIGQPEAAPEAGVILILSRDDADLGLRVDSVSDIVFAKPEAIRPIPHAAMGTGTHLVRGMLEKDDALIALLDIAAVRSPEDAERVYLD</sequence>
<dbReference type="Gene3D" id="2.40.50.180">
    <property type="entry name" value="CheA-289, Domain 4"/>
    <property type="match status" value="1"/>
</dbReference>
<dbReference type="GO" id="GO:0005829">
    <property type="term" value="C:cytosol"/>
    <property type="evidence" value="ECO:0007669"/>
    <property type="project" value="TreeGrafter"/>
</dbReference>
<evidence type="ECO:0000313" key="3">
    <source>
        <dbReference type="Proteomes" id="UP000268844"/>
    </source>
</evidence>
<evidence type="ECO:0000313" key="2">
    <source>
        <dbReference type="EMBL" id="VDS05535.1"/>
    </source>
</evidence>
<dbReference type="InterPro" id="IPR039315">
    <property type="entry name" value="CheW"/>
</dbReference>
<dbReference type="GO" id="GO:0007165">
    <property type="term" value="P:signal transduction"/>
    <property type="evidence" value="ECO:0007669"/>
    <property type="project" value="InterPro"/>
</dbReference>
<name>A0A447IDK0_9HYPH</name>
<accession>A0A447IDK0</accession>
<dbReference type="Proteomes" id="UP000268844">
    <property type="component" value="Unassembled WGS sequence"/>
</dbReference>
<keyword evidence="3" id="KW-1185">Reference proteome</keyword>
<dbReference type="SUPFAM" id="SSF50341">
    <property type="entry name" value="CheW-like"/>
    <property type="match status" value="1"/>
</dbReference>
<dbReference type="SMART" id="SM00260">
    <property type="entry name" value="CheW"/>
    <property type="match status" value="1"/>
</dbReference>
<dbReference type="RefSeq" id="WP_126151075.1">
    <property type="nucleotide sequence ID" value="NZ_JBHTMH010000002.1"/>
</dbReference>
<dbReference type="AlphaFoldDB" id="A0A447IDK0"/>
<proteinExistence type="predicted"/>
<protein>
    <submittedName>
        <fullName evidence="2">Chemotaxis protein CheW</fullName>
    </submittedName>
</protein>
<reference evidence="2 3" key="1">
    <citation type="submission" date="2018-12" db="EMBL/GenBank/DDBJ databases">
        <authorList>
            <person name="Criscuolo A."/>
        </authorList>
    </citation>
    <scope>NUCLEOTIDE SEQUENCE [LARGE SCALE GENOMIC DNA]</scope>
    <source>
        <strain evidence="2">ACIP1116281</strain>
    </source>
</reference>
<organism evidence="2 3">
    <name type="scientific">Devosia equisanguinis</name>
    <dbReference type="NCBI Taxonomy" id="2490941"/>
    <lineage>
        <taxon>Bacteria</taxon>
        <taxon>Pseudomonadati</taxon>
        <taxon>Pseudomonadota</taxon>
        <taxon>Alphaproteobacteria</taxon>
        <taxon>Hyphomicrobiales</taxon>
        <taxon>Devosiaceae</taxon>
        <taxon>Devosia</taxon>
    </lineage>
</organism>
<dbReference type="PANTHER" id="PTHR22617:SF23">
    <property type="entry name" value="CHEMOTAXIS PROTEIN CHEW"/>
    <property type="match status" value="1"/>
</dbReference>
<dbReference type="GO" id="GO:0006935">
    <property type="term" value="P:chemotaxis"/>
    <property type="evidence" value="ECO:0007669"/>
    <property type="project" value="InterPro"/>
</dbReference>
<gene>
    <name evidence="2" type="primary">cheW_2</name>
    <name evidence="2" type="ORF">DEVEQU_02677</name>
</gene>
<dbReference type="InterPro" id="IPR002545">
    <property type="entry name" value="CheW-lke_dom"/>
</dbReference>
<dbReference type="Pfam" id="PF01584">
    <property type="entry name" value="CheW"/>
    <property type="match status" value="1"/>
</dbReference>
<dbReference type="EMBL" id="UZWD01000033">
    <property type="protein sequence ID" value="VDS05535.1"/>
    <property type="molecule type" value="Genomic_DNA"/>
</dbReference>